<protein>
    <submittedName>
        <fullName evidence="4">Plasmid recombination protein</fullName>
    </submittedName>
</protein>
<dbReference type="RefSeq" id="WP_168722859.1">
    <property type="nucleotide sequence ID" value="NZ_JAAXPN010000019.1"/>
</dbReference>
<dbReference type="EMBL" id="JAAXPN010000019">
    <property type="protein sequence ID" value="NKZ25069.1"/>
    <property type="molecule type" value="Genomic_DNA"/>
</dbReference>
<evidence type="ECO:0000313" key="5">
    <source>
        <dbReference type="Proteomes" id="UP000549765"/>
    </source>
</evidence>
<keyword evidence="2" id="KW-0175">Coiled coil</keyword>
<dbReference type="GO" id="GO:0003677">
    <property type="term" value="F:DNA binding"/>
    <property type="evidence" value="ECO:0007669"/>
    <property type="project" value="InterPro"/>
</dbReference>
<dbReference type="Pfam" id="PF01076">
    <property type="entry name" value="Mob_Pre"/>
    <property type="match status" value="1"/>
</dbReference>
<evidence type="ECO:0000313" key="4">
    <source>
        <dbReference type="EMBL" id="NKZ25069.1"/>
    </source>
</evidence>
<dbReference type="InterPro" id="IPR001668">
    <property type="entry name" value="Mob_Pre"/>
</dbReference>
<organism evidence="4 5">
    <name type="scientific">Periweissella fabalis</name>
    <dbReference type="NCBI Taxonomy" id="1070421"/>
    <lineage>
        <taxon>Bacteria</taxon>
        <taxon>Bacillati</taxon>
        <taxon>Bacillota</taxon>
        <taxon>Bacilli</taxon>
        <taxon>Lactobacillales</taxon>
        <taxon>Lactobacillaceae</taxon>
        <taxon>Periweissella</taxon>
    </lineage>
</organism>
<dbReference type="NCBIfam" id="NF041497">
    <property type="entry name" value="MobV"/>
    <property type="match status" value="1"/>
</dbReference>
<reference evidence="4 5" key="1">
    <citation type="submission" date="2020-04" db="EMBL/GenBank/DDBJ databases">
        <title>MicrobeNet Type strains.</title>
        <authorList>
            <person name="Nicholson A.C."/>
        </authorList>
    </citation>
    <scope>NUCLEOTIDE SEQUENCE [LARGE SCALE GENOMIC DNA]</scope>
    <source>
        <strain evidence="4 5">CCUG 61472</strain>
    </source>
</reference>
<dbReference type="Proteomes" id="UP000549765">
    <property type="component" value="Unassembled WGS sequence"/>
</dbReference>
<gene>
    <name evidence="4" type="ORF">HF964_09770</name>
</gene>
<accession>A0A7X6S3G0</accession>
<dbReference type="GO" id="GO:0006310">
    <property type="term" value="P:DNA recombination"/>
    <property type="evidence" value="ECO:0007669"/>
    <property type="project" value="InterPro"/>
</dbReference>
<proteinExistence type="inferred from homology"/>
<dbReference type="AlphaFoldDB" id="A0A7X6S3G0"/>
<dbReference type="Gene3D" id="3.30.930.30">
    <property type="match status" value="1"/>
</dbReference>
<evidence type="ECO:0000256" key="3">
    <source>
        <dbReference type="SAM" id="MobiDB-lite"/>
    </source>
</evidence>
<sequence length="361" mass="42209">MSFAVARMTKLKADNLVGIGNHDQRKTTNHSNEDIDVSRSHLNYDLVAGRTNNFKTDIEAYINENKVSSRAVRKDAVLVNEWIITSDKVFFEQLDENDTRKYFETAKQYFANDYGDENIRYAVVHMDEKTPHMHMGIVPFDDDKKLSAKRIFNREALQRIQDELSQYLKENGFDVERGNKNKERKNLSVPEYKAMREELKKIETEKQETQARLADTQKEFDEIKPRSNKNIDSKPTLLNKNKVLVDKNDLADLERRASFSDSYNLRYTRATSEVNSLVDKLDRKTWDYNDLERENERLRNLVSTLQNLVKKVDVFLQRKIGIHLPDTFLERAGLKEPSKKAPERSQEIKRHKSDELGGPHL</sequence>
<evidence type="ECO:0000256" key="2">
    <source>
        <dbReference type="SAM" id="Coils"/>
    </source>
</evidence>
<comment type="caution">
    <text evidence="4">The sequence shown here is derived from an EMBL/GenBank/DDBJ whole genome shotgun (WGS) entry which is preliminary data.</text>
</comment>
<dbReference type="CDD" id="cd17242">
    <property type="entry name" value="MobM_relaxase"/>
    <property type="match status" value="1"/>
</dbReference>
<feature type="region of interest" description="Disordered" evidence="3">
    <location>
        <begin position="331"/>
        <end position="361"/>
    </location>
</feature>
<comment type="similarity">
    <text evidence="1">Belongs to the plasmid mobilization pre family.</text>
</comment>
<name>A0A7X6S3G0_9LACO</name>
<feature type="coiled-coil region" evidence="2">
    <location>
        <begin position="274"/>
        <end position="311"/>
    </location>
</feature>
<evidence type="ECO:0000256" key="1">
    <source>
        <dbReference type="ARBA" id="ARBA00010657"/>
    </source>
</evidence>
<keyword evidence="5" id="KW-1185">Reference proteome</keyword>
<feature type="coiled-coil region" evidence="2">
    <location>
        <begin position="192"/>
        <end position="219"/>
    </location>
</feature>